<sequence>MRFSAEEFSQSKHKRLTLLGMSGVGKTHLSKLLSADEKWYHYSGDYRIGAEYLNDAILSNIKHKIRQDEDLAELLNNDSIRVKNHITFDNLSSVSSFLGKVGNPEQGGLPIDEFIRRQALFYQAETLSMLDVPAFIERAKAKGFNHFINDAGGSLCELDDDKVYQSLAENTLIVYIRANENNEFALIERAKNKPKPLYYNQEFLKKQLDIYLQENQLIYAAQINPDEFVRWIFPRLLEHRKPKYEAIAQQYGYTINSEDLYQCQNANEVFELIGATLCR</sequence>
<accession>A0A853F148</accession>
<name>A0A853F148_9GAMM</name>
<organism evidence="1 2">
    <name type="scientific">Candidatus Thiodubiliella endoseptemdiera</name>
    <dbReference type="NCBI Taxonomy" id="2738886"/>
    <lineage>
        <taxon>Bacteria</taxon>
        <taxon>Pseudomonadati</taxon>
        <taxon>Pseudomonadota</taxon>
        <taxon>Gammaproteobacteria</taxon>
        <taxon>Candidatus Pseudothioglobaceae</taxon>
        <taxon>Candidatus Thiodubiliella</taxon>
    </lineage>
</organism>
<reference evidence="1 2" key="1">
    <citation type="submission" date="2020-05" db="EMBL/GenBank/DDBJ databases">
        <title>Horizontal transmission and recombination maintain forever young bacterial symbiont genomes.</title>
        <authorList>
            <person name="Russell S.L."/>
            <person name="Pepper-Tunick E."/>
            <person name="Svedberg J."/>
            <person name="Byrne A."/>
            <person name="Ruelas Castillo J."/>
            <person name="Vollmers C."/>
            <person name="Beinart R.A."/>
            <person name="Corbett-Detig R."/>
        </authorList>
    </citation>
    <scope>NUCLEOTIDE SEQUENCE [LARGE SCALE GENOMIC DNA]</scope>
    <source>
        <strain evidence="1">455</strain>
    </source>
</reference>
<dbReference type="Proteomes" id="UP000568751">
    <property type="component" value="Unassembled WGS sequence"/>
</dbReference>
<dbReference type="InterPro" id="IPR027417">
    <property type="entry name" value="P-loop_NTPase"/>
</dbReference>
<evidence type="ECO:0000313" key="1">
    <source>
        <dbReference type="EMBL" id="NYT27594.1"/>
    </source>
</evidence>
<proteinExistence type="predicted"/>
<evidence type="ECO:0000313" key="2">
    <source>
        <dbReference type="Proteomes" id="UP000568751"/>
    </source>
</evidence>
<comment type="caution">
    <text evidence="1">The sequence shown here is derived from an EMBL/GenBank/DDBJ whole genome shotgun (WGS) entry which is preliminary data.</text>
</comment>
<dbReference type="Gene3D" id="3.40.50.300">
    <property type="entry name" value="P-loop containing nucleotide triphosphate hydrolases"/>
    <property type="match status" value="1"/>
</dbReference>
<dbReference type="RefSeq" id="WP_369149948.1">
    <property type="nucleotide sequence ID" value="NZ_OZ156463.1"/>
</dbReference>
<gene>
    <name evidence="1" type="ORF">H0A76_06665</name>
</gene>
<dbReference type="SUPFAM" id="SSF52540">
    <property type="entry name" value="P-loop containing nucleoside triphosphate hydrolases"/>
    <property type="match status" value="1"/>
</dbReference>
<protein>
    <submittedName>
        <fullName evidence="1">ATPase</fullName>
    </submittedName>
</protein>
<dbReference type="EMBL" id="JACCHT010000001">
    <property type="protein sequence ID" value="NYT27594.1"/>
    <property type="molecule type" value="Genomic_DNA"/>
</dbReference>
<dbReference type="AlphaFoldDB" id="A0A853F148"/>